<organism evidence="1 2">
    <name type="scientific">Bdellovibrio svalbardensis</name>
    <dbReference type="NCBI Taxonomy" id="2972972"/>
    <lineage>
        <taxon>Bacteria</taxon>
        <taxon>Pseudomonadati</taxon>
        <taxon>Bdellovibrionota</taxon>
        <taxon>Bdellovibrionia</taxon>
        <taxon>Bdellovibrionales</taxon>
        <taxon>Pseudobdellovibrionaceae</taxon>
        <taxon>Bdellovibrio</taxon>
    </lineage>
</organism>
<keyword evidence="2" id="KW-1185">Reference proteome</keyword>
<evidence type="ECO:0000313" key="1">
    <source>
        <dbReference type="EMBL" id="MDG0817394.1"/>
    </source>
</evidence>
<gene>
    <name evidence="1" type="ORF">NWE73_13515</name>
</gene>
<sequence length="150" mass="16744">MKQRPYSGKAGVQAALTVVLGLFIATSAWARGPVDPISPPWPVSISTMPLEMEDLPGEWVAYSHNTIWFIQIEMNANGRGLAAIHIQSNAVRTHKVDGWLAFHKNSLAGEILFDGHASKQIMIFRDSEGTKLRISAPGDRYYDLKLYKRH</sequence>
<name>A0ABT6DKK5_9BACT</name>
<dbReference type="RefSeq" id="WP_277578868.1">
    <property type="nucleotide sequence ID" value="NZ_JANRMI010000004.1"/>
</dbReference>
<accession>A0ABT6DKK5</accession>
<evidence type="ECO:0000313" key="2">
    <source>
        <dbReference type="Proteomes" id="UP001152321"/>
    </source>
</evidence>
<reference evidence="1" key="1">
    <citation type="submission" date="2022-08" db="EMBL/GenBank/DDBJ databases">
        <title>Novel Bdellovibrio Species Isolated from Svalbard: Designation Bdellovibrio svalbardensis.</title>
        <authorList>
            <person name="Mitchell R.J."/>
            <person name="Choi S.Y."/>
        </authorList>
    </citation>
    <scope>NUCLEOTIDE SEQUENCE</scope>
    <source>
        <strain evidence="1">PAP01</strain>
    </source>
</reference>
<comment type="caution">
    <text evidence="1">The sequence shown here is derived from an EMBL/GenBank/DDBJ whole genome shotgun (WGS) entry which is preliminary data.</text>
</comment>
<protein>
    <submittedName>
        <fullName evidence="1">Uncharacterized protein</fullName>
    </submittedName>
</protein>
<dbReference type="Proteomes" id="UP001152321">
    <property type="component" value="Unassembled WGS sequence"/>
</dbReference>
<proteinExistence type="predicted"/>
<dbReference type="EMBL" id="JANRMI010000004">
    <property type="protein sequence ID" value="MDG0817394.1"/>
    <property type="molecule type" value="Genomic_DNA"/>
</dbReference>